<keyword evidence="3" id="KW-1185">Reference proteome</keyword>
<accession>A0ABD3B9Z6</accession>
<dbReference type="EMBL" id="JAVIJP010000107">
    <property type="protein sequence ID" value="KAL3614180.1"/>
    <property type="molecule type" value="Genomic_DNA"/>
</dbReference>
<evidence type="ECO:0000313" key="3">
    <source>
        <dbReference type="Proteomes" id="UP001632038"/>
    </source>
</evidence>
<dbReference type="EMBL" id="JAVIJP010000017">
    <property type="protein sequence ID" value="KAL3641025.1"/>
    <property type="molecule type" value="Genomic_DNA"/>
</dbReference>
<evidence type="ECO:0000313" key="2">
    <source>
        <dbReference type="EMBL" id="KAL3641025.1"/>
    </source>
</evidence>
<proteinExistence type="predicted"/>
<reference evidence="1" key="1">
    <citation type="journal article" date="2024" name="IScience">
        <title>Strigolactones Initiate the Formation of Haustorium-like Structures in Castilleja.</title>
        <authorList>
            <person name="Buerger M."/>
            <person name="Peterson D."/>
            <person name="Chory J."/>
        </authorList>
    </citation>
    <scope>NUCLEOTIDE SEQUENCE</scope>
    <source>
        <strain evidence="1">Tecolote</strain>
        <tissue evidence="1">Flower</tissue>
    </source>
</reference>
<gene>
    <name evidence="2" type="ORF">CASFOL_015993</name>
    <name evidence="1" type="ORF">CASFOL_042254</name>
</gene>
<protein>
    <submittedName>
        <fullName evidence="1">Uncharacterized protein</fullName>
    </submittedName>
</protein>
<dbReference type="AlphaFoldDB" id="A0ABD3B9Z6"/>
<comment type="caution">
    <text evidence="1">The sequence shown here is derived from an EMBL/GenBank/DDBJ whole genome shotgun (WGS) entry which is preliminary data.</text>
</comment>
<sequence length="155" mass="18268">MANFDENHPDVLKISPDYYYGPTFAPWTMEMERVILGFLMGQRESVERGAKKAYLSLSLPQIKALLWSRFRVNIDLPQIYMRIELMEIRYESWKVLLGSDGVFKDYRRGLVCIDTTIEKTLTYEVTELYGEALGSRRYYLYDMPPLFRMMEASFG</sequence>
<organism evidence="1 3">
    <name type="scientific">Castilleja foliolosa</name>
    <dbReference type="NCBI Taxonomy" id="1961234"/>
    <lineage>
        <taxon>Eukaryota</taxon>
        <taxon>Viridiplantae</taxon>
        <taxon>Streptophyta</taxon>
        <taxon>Embryophyta</taxon>
        <taxon>Tracheophyta</taxon>
        <taxon>Spermatophyta</taxon>
        <taxon>Magnoliopsida</taxon>
        <taxon>eudicotyledons</taxon>
        <taxon>Gunneridae</taxon>
        <taxon>Pentapetalae</taxon>
        <taxon>asterids</taxon>
        <taxon>lamiids</taxon>
        <taxon>Lamiales</taxon>
        <taxon>Orobanchaceae</taxon>
        <taxon>Pedicularideae</taxon>
        <taxon>Castillejinae</taxon>
        <taxon>Castilleja</taxon>
    </lineage>
</organism>
<evidence type="ECO:0000313" key="1">
    <source>
        <dbReference type="EMBL" id="KAL3614180.1"/>
    </source>
</evidence>
<name>A0ABD3B9Z6_9LAMI</name>
<dbReference type="Proteomes" id="UP001632038">
    <property type="component" value="Unassembled WGS sequence"/>
</dbReference>
<reference evidence="1" key="2">
    <citation type="submission" date="2024-11" db="EMBL/GenBank/DDBJ databases">
        <authorList>
            <person name="Burger M."/>
            <person name="Chory J."/>
        </authorList>
    </citation>
    <scope>NUCLEOTIDE SEQUENCE</scope>
    <source>
        <strain evidence="1">Tecolote</strain>
        <tissue evidence="1">Flower</tissue>
    </source>
</reference>